<reference evidence="3 4" key="1">
    <citation type="journal article" date="2015" name="Antonie Van Leeuwenhoek">
        <title>Lampropedia puyangensis sp. nov., isolated from symptomatic bark of Populus ? euramericana canker and emended description of Lampropedia hyalina (Ehrenberg 1832) Lee et al. 2004.</title>
        <authorList>
            <person name="Li Y."/>
            <person name="Wang T."/>
            <person name="Piao C.G."/>
            <person name="Wang L.F."/>
            <person name="Tian G.Z."/>
            <person name="Zhu T.H."/>
            <person name="Guo M.W."/>
        </authorList>
    </citation>
    <scope>NUCLEOTIDE SEQUENCE [LARGE SCALE GENOMIC DNA]</scope>
    <source>
        <strain evidence="3 4">2-bin</strain>
    </source>
</reference>
<keyword evidence="1" id="KW-0812">Transmembrane</keyword>
<name>A0A4S8FI85_9BURK</name>
<dbReference type="PANTHER" id="PTHR36698:SF2">
    <property type="entry name" value="MCE_MLAD DOMAIN-CONTAINING PROTEIN"/>
    <property type="match status" value="1"/>
</dbReference>
<comment type="caution">
    <text evidence="3">The sequence shown here is derived from an EMBL/GenBank/DDBJ whole genome shotgun (WGS) entry which is preliminary data.</text>
</comment>
<gene>
    <name evidence="3" type="ORF">E9531_02260</name>
</gene>
<evidence type="ECO:0000313" key="4">
    <source>
        <dbReference type="Proteomes" id="UP000308917"/>
    </source>
</evidence>
<dbReference type="EMBL" id="STFG01000001">
    <property type="protein sequence ID" value="THU05382.1"/>
    <property type="molecule type" value="Genomic_DNA"/>
</dbReference>
<accession>A0A4S8FI85</accession>
<evidence type="ECO:0000259" key="2">
    <source>
        <dbReference type="Pfam" id="PF02470"/>
    </source>
</evidence>
<protein>
    <submittedName>
        <fullName evidence="3">MCE family protein</fullName>
    </submittedName>
</protein>
<sequence length="321" mass="34385">MENKSHAIAAGVFVLSLVVVLAFLAVWLTRDQGSYNTYELSTPQAVTGLQPQAPVRYKGVAVGRVSYIGFDKDEPGHVLIRVLVDDTTPVTETTFATLGYQGVTGLAYIDLDDAKESLRDLGRTSRGYRRLPMRQSNLSQLAAMGPELFGEVQETLTRVKTLLSDDNQRVLIGTVSSFGQAAHNTSVLVEQLNQSWNKDLAPAITQLSGDVQRNMASLEKTAHSISLMSREIAAVAKQVGQEGGAVDQLSVTAQSFEGVANDINSNTLPRLQSTMDEVSAAMREVKQLASGLSESPQAFIFGPNVGQPGPGEPGFVAPVGH</sequence>
<keyword evidence="1" id="KW-1133">Transmembrane helix</keyword>
<dbReference type="PANTHER" id="PTHR36698">
    <property type="entry name" value="BLL5892 PROTEIN"/>
    <property type="match status" value="1"/>
</dbReference>
<proteinExistence type="predicted"/>
<dbReference type="Proteomes" id="UP000308917">
    <property type="component" value="Unassembled WGS sequence"/>
</dbReference>
<dbReference type="Pfam" id="PF02470">
    <property type="entry name" value="MlaD"/>
    <property type="match status" value="1"/>
</dbReference>
<organism evidence="3 4">
    <name type="scientific">Lampropedia puyangensis</name>
    <dbReference type="NCBI Taxonomy" id="1330072"/>
    <lineage>
        <taxon>Bacteria</taxon>
        <taxon>Pseudomonadati</taxon>
        <taxon>Pseudomonadota</taxon>
        <taxon>Betaproteobacteria</taxon>
        <taxon>Burkholderiales</taxon>
        <taxon>Comamonadaceae</taxon>
        <taxon>Lampropedia</taxon>
    </lineage>
</organism>
<dbReference type="OrthoDB" id="5294672at2"/>
<keyword evidence="4" id="KW-1185">Reference proteome</keyword>
<dbReference type="RefSeq" id="WP_136572092.1">
    <property type="nucleotide sequence ID" value="NZ_STFG01000001.1"/>
</dbReference>
<feature type="transmembrane region" description="Helical" evidence="1">
    <location>
        <begin position="7"/>
        <end position="28"/>
    </location>
</feature>
<dbReference type="InterPro" id="IPR003399">
    <property type="entry name" value="Mce/MlaD"/>
</dbReference>
<feature type="domain" description="Mce/MlaD" evidence="2">
    <location>
        <begin position="35"/>
        <end position="113"/>
    </location>
</feature>
<dbReference type="AlphaFoldDB" id="A0A4S8FI85"/>
<keyword evidence="1" id="KW-0472">Membrane</keyword>
<evidence type="ECO:0000313" key="3">
    <source>
        <dbReference type="EMBL" id="THU05382.1"/>
    </source>
</evidence>
<evidence type="ECO:0000256" key="1">
    <source>
        <dbReference type="SAM" id="Phobius"/>
    </source>
</evidence>